<name>A0A507QWY5_MONPU</name>
<dbReference type="AlphaFoldDB" id="A0A507QWY5"/>
<keyword evidence="3" id="KW-1185">Reference proteome</keyword>
<sequence length="136" mass="15268">MSGLPPISKIHRLIYRHPKLCLLSPQSIFQPAGLPSPRLVPIRLKSSSIFNKWTGSSDNDHSIHRAQRRDETDPEVKGTAEGIRERAQSWGIRDRTKSQAVTEREGSTFAKKAKKEHPEAPEPLVGVNDERGRKGE</sequence>
<gene>
    <name evidence="2" type="ORF">MPDQ_006321</name>
</gene>
<evidence type="ECO:0000256" key="1">
    <source>
        <dbReference type="SAM" id="MobiDB-lite"/>
    </source>
</evidence>
<organism evidence="2 3">
    <name type="scientific">Monascus purpureus</name>
    <name type="common">Red mold</name>
    <name type="synonym">Monascus anka</name>
    <dbReference type="NCBI Taxonomy" id="5098"/>
    <lineage>
        <taxon>Eukaryota</taxon>
        <taxon>Fungi</taxon>
        <taxon>Dikarya</taxon>
        <taxon>Ascomycota</taxon>
        <taxon>Pezizomycotina</taxon>
        <taxon>Eurotiomycetes</taxon>
        <taxon>Eurotiomycetidae</taxon>
        <taxon>Eurotiales</taxon>
        <taxon>Aspergillaceae</taxon>
        <taxon>Monascus</taxon>
    </lineage>
</organism>
<protein>
    <submittedName>
        <fullName evidence="2">Uncharacterized protein</fullName>
    </submittedName>
</protein>
<evidence type="ECO:0000313" key="3">
    <source>
        <dbReference type="Proteomes" id="UP000319663"/>
    </source>
</evidence>
<proteinExistence type="predicted"/>
<feature type="region of interest" description="Disordered" evidence="1">
    <location>
        <begin position="54"/>
        <end position="136"/>
    </location>
</feature>
<comment type="caution">
    <text evidence="2">The sequence shown here is derived from an EMBL/GenBank/DDBJ whole genome shotgun (WGS) entry which is preliminary data.</text>
</comment>
<dbReference type="Proteomes" id="UP000319663">
    <property type="component" value="Unassembled WGS sequence"/>
</dbReference>
<reference evidence="2 3" key="1">
    <citation type="submission" date="2019-06" db="EMBL/GenBank/DDBJ databases">
        <title>Wine fermentation using esterase from Monascus purpureus.</title>
        <authorList>
            <person name="Geng C."/>
            <person name="Zhang Y."/>
        </authorList>
    </citation>
    <scope>NUCLEOTIDE SEQUENCE [LARGE SCALE GENOMIC DNA]</scope>
    <source>
        <strain evidence="2">HQ1</strain>
    </source>
</reference>
<evidence type="ECO:0000313" key="2">
    <source>
        <dbReference type="EMBL" id="TQB72984.1"/>
    </source>
</evidence>
<dbReference type="OrthoDB" id="3945172at2759"/>
<accession>A0A507QWY5</accession>
<feature type="compositionally biased region" description="Basic and acidic residues" evidence="1">
    <location>
        <begin position="58"/>
        <end position="106"/>
    </location>
</feature>
<dbReference type="EMBL" id="VIFY01000053">
    <property type="protein sequence ID" value="TQB72984.1"/>
    <property type="molecule type" value="Genomic_DNA"/>
</dbReference>